<gene>
    <name evidence="5 6 7 8" type="primary">LOC110793503</name>
</gene>
<keyword evidence="1" id="KW-0238">DNA-binding</keyword>
<keyword evidence="4" id="KW-1185">Reference proteome</keyword>
<feature type="domain" description="Replication protein A OB" evidence="3">
    <location>
        <begin position="136"/>
        <end position="225"/>
    </location>
</feature>
<protein>
    <submittedName>
        <fullName evidence="5 6">Uncharacterized protein isoform X2</fullName>
    </submittedName>
</protein>
<dbReference type="Pfam" id="PF02721">
    <property type="entry name" value="DUF223"/>
    <property type="match status" value="1"/>
</dbReference>
<dbReference type="RefSeq" id="XP_021854074.2">
    <property type="nucleotide sequence ID" value="XM_021998382.2"/>
</dbReference>
<dbReference type="RefSeq" id="XP_021854079.2">
    <property type="nucleotide sequence ID" value="XM_021998387.2"/>
</dbReference>
<evidence type="ECO:0000259" key="2">
    <source>
        <dbReference type="Pfam" id="PF02721"/>
    </source>
</evidence>
<feature type="domain" description="Replication protein A 70 kDa DNA-binding subunit B/D first OB fold" evidence="2">
    <location>
        <begin position="7"/>
        <end position="109"/>
    </location>
</feature>
<dbReference type="InterPro" id="IPR012340">
    <property type="entry name" value="NA-bd_OB-fold"/>
</dbReference>
<dbReference type="GeneID" id="110793503"/>
<dbReference type="CDD" id="cd04481">
    <property type="entry name" value="RPA1_DBD_B_like"/>
    <property type="match status" value="1"/>
</dbReference>
<dbReference type="Proteomes" id="UP000813463">
    <property type="component" value="Chromosome 1"/>
</dbReference>
<dbReference type="InterPro" id="IPR031657">
    <property type="entry name" value="REPA_OB_2"/>
</dbReference>
<dbReference type="Gene3D" id="2.40.50.140">
    <property type="entry name" value="Nucleic acid-binding proteins"/>
    <property type="match status" value="2"/>
</dbReference>
<accession>A0A9R0ITP3</accession>
<dbReference type="Pfam" id="PF16900">
    <property type="entry name" value="REPA_OB_2"/>
    <property type="match status" value="1"/>
</dbReference>
<evidence type="ECO:0000259" key="3">
    <source>
        <dbReference type="Pfam" id="PF16900"/>
    </source>
</evidence>
<evidence type="ECO:0000313" key="6">
    <source>
        <dbReference type="RefSeq" id="XP_021854077.2"/>
    </source>
</evidence>
<dbReference type="SUPFAM" id="SSF50249">
    <property type="entry name" value="Nucleic acid-binding proteins"/>
    <property type="match status" value="2"/>
</dbReference>
<organism evidence="4 5">
    <name type="scientific">Spinacia oleracea</name>
    <name type="common">Spinach</name>
    <dbReference type="NCBI Taxonomy" id="3562"/>
    <lineage>
        <taxon>Eukaryota</taxon>
        <taxon>Viridiplantae</taxon>
        <taxon>Streptophyta</taxon>
        <taxon>Embryophyta</taxon>
        <taxon>Tracheophyta</taxon>
        <taxon>Spermatophyta</taxon>
        <taxon>Magnoliopsida</taxon>
        <taxon>eudicotyledons</taxon>
        <taxon>Gunneridae</taxon>
        <taxon>Pentapetalae</taxon>
        <taxon>Caryophyllales</taxon>
        <taxon>Chenopodiaceae</taxon>
        <taxon>Chenopodioideae</taxon>
        <taxon>Anserineae</taxon>
        <taxon>Spinacia</taxon>
    </lineage>
</organism>
<evidence type="ECO:0000313" key="7">
    <source>
        <dbReference type="RefSeq" id="XP_021854079.2"/>
    </source>
</evidence>
<reference evidence="5 6" key="2">
    <citation type="submission" date="2025-05" db="UniProtKB">
        <authorList>
            <consortium name="RefSeq"/>
        </authorList>
    </citation>
    <scope>IDENTIFICATION</scope>
    <source>
        <tissue evidence="5 6">Leaf</tissue>
    </source>
</reference>
<evidence type="ECO:0000256" key="1">
    <source>
        <dbReference type="ARBA" id="ARBA00023125"/>
    </source>
</evidence>
<evidence type="ECO:0000313" key="4">
    <source>
        <dbReference type="Proteomes" id="UP000813463"/>
    </source>
</evidence>
<evidence type="ECO:0000313" key="8">
    <source>
        <dbReference type="RefSeq" id="XP_056690333.1"/>
    </source>
</evidence>
<dbReference type="PANTHER" id="PTHR47165">
    <property type="entry name" value="OS03G0429900 PROTEIN"/>
    <property type="match status" value="1"/>
</dbReference>
<dbReference type="CDD" id="cd04480">
    <property type="entry name" value="RPA1_DBD_A_like"/>
    <property type="match status" value="1"/>
</dbReference>
<sequence>MEPTKYYVSDLDASRKKWKITARLTRLWEVRYDAKNVEPDTLDMILLDEQDNHIQAAVPKNLITHFKDRLHEGRIFTFKHFNVTKTKRKLKPVSNEYMIWFTSFTYITPEEENIAQIAIHKFQIKPLEHLQERSGRNDILTDVIGLLTGVENTVTDGEGNVRKKLYIQDQRKQQVTVTLWNEVANSFIQENMLLTGIEANILVITGTRVTQYLGNYQLGSSSGTKIYRNLNIAEVEEFKKAVGEFIPEVTQF</sequence>
<dbReference type="RefSeq" id="XP_056690333.1">
    <property type="nucleotide sequence ID" value="XM_056834355.1"/>
</dbReference>
<dbReference type="RefSeq" id="XP_021854077.2">
    <property type="nucleotide sequence ID" value="XM_021998385.2"/>
</dbReference>
<name>A0A9R0ITP3_SPIOL</name>
<dbReference type="PANTHER" id="PTHR47165:SF4">
    <property type="entry name" value="OS03G0429900 PROTEIN"/>
    <property type="match status" value="1"/>
</dbReference>
<proteinExistence type="predicted"/>
<evidence type="ECO:0000313" key="5">
    <source>
        <dbReference type="RefSeq" id="XP_021854074.2"/>
    </source>
</evidence>
<dbReference type="InterPro" id="IPR003871">
    <property type="entry name" value="RFA1B/D_OB_1st"/>
</dbReference>
<reference evidence="4" key="1">
    <citation type="journal article" date="2021" name="Nat. Commun.">
        <title>Genomic analyses provide insights into spinach domestication and the genetic basis of agronomic traits.</title>
        <authorList>
            <person name="Cai X."/>
            <person name="Sun X."/>
            <person name="Xu C."/>
            <person name="Sun H."/>
            <person name="Wang X."/>
            <person name="Ge C."/>
            <person name="Zhang Z."/>
            <person name="Wang Q."/>
            <person name="Fei Z."/>
            <person name="Jiao C."/>
            <person name="Wang Q."/>
        </authorList>
    </citation>
    <scope>NUCLEOTIDE SEQUENCE [LARGE SCALE GENOMIC DNA]</scope>
    <source>
        <strain evidence="4">cv. Varoflay</strain>
    </source>
</reference>